<accession>A0A0D2FM13</accession>
<gene>
    <name evidence="7" type="ORF">Z519_11736</name>
</gene>
<dbReference type="HOGENOM" id="CLU_024402_0_1_1"/>
<evidence type="ECO:0000259" key="6">
    <source>
        <dbReference type="PROSITE" id="PS51387"/>
    </source>
</evidence>
<dbReference type="GO" id="GO:1903457">
    <property type="term" value="P:lactate catabolic process"/>
    <property type="evidence" value="ECO:0007669"/>
    <property type="project" value="TreeGrafter"/>
</dbReference>
<dbReference type="InterPro" id="IPR016171">
    <property type="entry name" value="Vanillyl_alc_oxidase_C-sub2"/>
</dbReference>
<keyword evidence="4" id="KW-0560">Oxidoreductase</keyword>
<dbReference type="AlphaFoldDB" id="A0A0D2FM13"/>
<dbReference type="Gene3D" id="1.10.45.10">
    <property type="entry name" value="Vanillyl-alcohol Oxidase, Chain A, domain 4"/>
    <property type="match status" value="1"/>
</dbReference>
<dbReference type="GO" id="GO:0004458">
    <property type="term" value="F:D-lactate dehydrogenase (cytochrome) activity"/>
    <property type="evidence" value="ECO:0007669"/>
    <property type="project" value="TreeGrafter"/>
</dbReference>
<dbReference type="GO" id="GO:0008720">
    <property type="term" value="F:D-lactate dehydrogenase (NAD+) activity"/>
    <property type="evidence" value="ECO:0007669"/>
    <property type="project" value="TreeGrafter"/>
</dbReference>
<dbReference type="OrthoDB" id="5332616at2759"/>
<dbReference type="PANTHER" id="PTHR11748:SF114">
    <property type="entry name" value="ARYL-ALCOHOL OXIDASE VANILLYL-ALCOHOL OXIDASE (AFU_ORTHOLOGUE AFUA_3G09500)-RELATED"/>
    <property type="match status" value="1"/>
</dbReference>
<dbReference type="GeneID" id="27704664"/>
<organism evidence="7 8">
    <name type="scientific">Cladophialophora bantiana (strain ATCC 10958 / CBS 173.52 / CDC B-1940 / NIH 8579)</name>
    <name type="common">Xylohypha bantiana</name>
    <dbReference type="NCBI Taxonomy" id="1442370"/>
    <lineage>
        <taxon>Eukaryota</taxon>
        <taxon>Fungi</taxon>
        <taxon>Dikarya</taxon>
        <taxon>Ascomycota</taxon>
        <taxon>Pezizomycotina</taxon>
        <taxon>Eurotiomycetes</taxon>
        <taxon>Chaetothyriomycetidae</taxon>
        <taxon>Chaetothyriales</taxon>
        <taxon>Herpotrichiellaceae</taxon>
        <taxon>Cladophialophora</taxon>
    </lineage>
</organism>
<keyword evidence="8" id="KW-1185">Reference proteome</keyword>
<comment type="cofactor">
    <cofactor evidence="1">
        <name>FAD</name>
        <dbReference type="ChEBI" id="CHEBI:57692"/>
    </cofactor>
</comment>
<dbReference type="EMBL" id="KN847002">
    <property type="protein sequence ID" value="KIW87762.1"/>
    <property type="molecule type" value="Genomic_DNA"/>
</dbReference>
<keyword evidence="3" id="KW-0274">FAD</keyword>
<proteinExistence type="predicted"/>
<dbReference type="Gene3D" id="3.30.465.10">
    <property type="match status" value="1"/>
</dbReference>
<evidence type="ECO:0000256" key="5">
    <source>
        <dbReference type="SAM" id="MobiDB-lite"/>
    </source>
</evidence>
<evidence type="ECO:0000256" key="3">
    <source>
        <dbReference type="ARBA" id="ARBA00022827"/>
    </source>
</evidence>
<dbReference type="InterPro" id="IPR016167">
    <property type="entry name" value="FAD-bd_PCMH_sub1"/>
</dbReference>
<dbReference type="RefSeq" id="XP_016614431.1">
    <property type="nucleotide sequence ID" value="XM_016769447.1"/>
</dbReference>
<evidence type="ECO:0000256" key="1">
    <source>
        <dbReference type="ARBA" id="ARBA00001974"/>
    </source>
</evidence>
<name>A0A0D2FM13_CLAB1</name>
<evidence type="ECO:0000313" key="7">
    <source>
        <dbReference type="EMBL" id="KIW87762.1"/>
    </source>
</evidence>
<dbReference type="InterPro" id="IPR016166">
    <property type="entry name" value="FAD-bd_PCMH"/>
</dbReference>
<dbReference type="InterPro" id="IPR016170">
    <property type="entry name" value="Cytok_DH_C_sf"/>
</dbReference>
<reference evidence="7" key="1">
    <citation type="submission" date="2015-01" db="EMBL/GenBank/DDBJ databases">
        <title>The Genome Sequence of Cladophialophora bantiana CBS 173.52.</title>
        <authorList>
            <consortium name="The Broad Institute Genomics Platform"/>
            <person name="Cuomo C."/>
            <person name="de Hoog S."/>
            <person name="Gorbushina A."/>
            <person name="Stielow B."/>
            <person name="Teixiera M."/>
            <person name="Abouelleil A."/>
            <person name="Chapman S.B."/>
            <person name="Priest M."/>
            <person name="Young S.K."/>
            <person name="Wortman J."/>
            <person name="Nusbaum C."/>
            <person name="Birren B."/>
        </authorList>
    </citation>
    <scope>NUCLEOTIDE SEQUENCE [LARGE SCALE GENOMIC DNA]</scope>
    <source>
        <strain evidence="7">CBS 173.52</strain>
    </source>
</reference>
<dbReference type="InterPro" id="IPR016169">
    <property type="entry name" value="FAD-bd_PCMH_sub2"/>
</dbReference>
<dbReference type="PROSITE" id="PS51387">
    <property type="entry name" value="FAD_PCMH"/>
    <property type="match status" value="1"/>
</dbReference>
<dbReference type="Proteomes" id="UP000053789">
    <property type="component" value="Unassembled WGS sequence"/>
</dbReference>
<dbReference type="InterPro" id="IPR036318">
    <property type="entry name" value="FAD-bd_PCMH-like_sf"/>
</dbReference>
<dbReference type="InterPro" id="IPR016164">
    <property type="entry name" value="FAD-linked_Oxase-like_C"/>
</dbReference>
<dbReference type="Pfam" id="PF01565">
    <property type="entry name" value="FAD_binding_4"/>
    <property type="match status" value="1"/>
</dbReference>
<dbReference type="Pfam" id="PF02913">
    <property type="entry name" value="FAD-oxidase_C"/>
    <property type="match status" value="1"/>
</dbReference>
<dbReference type="GO" id="GO:0071949">
    <property type="term" value="F:FAD binding"/>
    <property type="evidence" value="ECO:0007669"/>
    <property type="project" value="InterPro"/>
</dbReference>
<evidence type="ECO:0000313" key="8">
    <source>
        <dbReference type="Proteomes" id="UP000053789"/>
    </source>
</evidence>
<dbReference type="SUPFAM" id="SSF55103">
    <property type="entry name" value="FAD-linked oxidases, C-terminal domain"/>
    <property type="match status" value="1"/>
</dbReference>
<dbReference type="Gene3D" id="3.40.462.10">
    <property type="entry name" value="FAD-linked oxidases, C-terminal domain"/>
    <property type="match status" value="1"/>
</dbReference>
<dbReference type="GO" id="GO:0005739">
    <property type="term" value="C:mitochondrion"/>
    <property type="evidence" value="ECO:0007669"/>
    <property type="project" value="TreeGrafter"/>
</dbReference>
<dbReference type="InterPro" id="IPR006094">
    <property type="entry name" value="Oxid_FAD_bind_N"/>
</dbReference>
<evidence type="ECO:0000256" key="2">
    <source>
        <dbReference type="ARBA" id="ARBA00022630"/>
    </source>
</evidence>
<keyword evidence="2" id="KW-0285">Flavoprotein</keyword>
<dbReference type="PANTHER" id="PTHR11748">
    <property type="entry name" value="D-LACTATE DEHYDROGENASE"/>
    <property type="match status" value="1"/>
</dbReference>
<dbReference type="SUPFAM" id="SSF56176">
    <property type="entry name" value="FAD-binding/transporter-associated domain-like"/>
    <property type="match status" value="1"/>
</dbReference>
<feature type="domain" description="FAD-binding PCMH-type" evidence="6">
    <location>
        <begin position="88"/>
        <end position="274"/>
    </location>
</feature>
<sequence length="594" mass="66250">MDTTLPAPFNLSHIPGEIETTNKTLKLWYDAIQAAPVVEYLPSGISRETFTEILKRFQDVLGEDAVILGDELRLSYGDPFSMNEDEAERRGSSCAIRPTTVEQIQTIVKIANEYKIPLWTVSRGKNLGYGGPVARIKGSVIVDLQNMNKVLDINDKYSYYTVEPGVSFFQLYQAIKDQKKNIWCSVPALGWGSVVGNALDRGWGYTPHGDHSNQICGIEAVLADGSLVRTGMGALKDSKSWPLFRGGYGPTYDQMFNQSNFGIVTKLTLWASPAPEGLMLCHVDVPEEHDLKDLVDILRELLLHDKIQNHPVIGNIIREICRRGPRSQWYDGPGSIPDSRLKELQKELGVGFWDAIFGLYGPKEIIEHNYKACQEAFKAIKGSVLTGTAYYPQGKKYLAADDVPYDLQAGVPSMAPLRTIEYRGLDGGHISFSPVLPSDGKDALDFYYVAKSRCAQYGFDFVAGLHLHLRHLTHINMIHFDRQSQEDKDAANNLFVDLVHDARRAGYGEYRAHVEHMDLVAEQYDFNEGALMRLNEKIKDCLDPNGILSPGKQGIWPAAYRKARSRNLSNGEKGDAGKTGVESISQPAELRSHI</sequence>
<dbReference type="VEuPathDB" id="FungiDB:Z519_11736"/>
<dbReference type="InterPro" id="IPR004113">
    <property type="entry name" value="FAD-bd_oxidored_4_C"/>
</dbReference>
<feature type="region of interest" description="Disordered" evidence="5">
    <location>
        <begin position="566"/>
        <end position="594"/>
    </location>
</feature>
<dbReference type="Gene3D" id="3.30.43.10">
    <property type="entry name" value="Uridine Diphospho-n-acetylenolpyruvylglucosamine Reductase, domain 2"/>
    <property type="match status" value="1"/>
</dbReference>
<evidence type="ECO:0000256" key="4">
    <source>
        <dbReference type="ARBA" id="ARBA00023002"/>
    </source>
</evidence>
<protein>
    <recommendedName>
        <fullName evidence="6">FAD-binding PCMH-type domain-containing protein</fullName>
    </recommendedName>
</protein>